<name>A0A5M8FC78_PSEVE</name>
<dbReference type="InterPro" id="IPR001633">
    <property type="entry name" value="EAL_dom"/>
</dbReference>
<evidence type="ECO:0000313" key="3">
    <source>
        <dbReference type="Proteomes" id="UP000323909"/>
    </source>
</evidence>
<dbReference type="AlphaFoldDB" id="A0A5M8FC78"/>
<dbReference type="InterPro" id="IPR035919">
    <property type="entry name" value="EAL_sf"/>
</dbReference>
<dbReference type="PANTHER" id="PTHR33121:SF70">
    <property type="entry name" value="SIGNALING PROTEIN YKOW"/>
    <property type="match status" value="1"/>
</dbReference>
<dbReference type="RefSeq" id="WP_150095308.1">
    <property type="nucleotide sequence ID" value="NZ_VWXT01000167.1"/>
</dbReference>
<feature type="non-terminal residue" evidence="2">
    <location>
        <position position="1"/>
    </location>
</feature>
<dbReference type="InterPro" id="IPR050706">
    <property type="entry name" value="Cyclic-di-GMP_PDE-like"/>
</dbReference>
<dbReference type="Pfam" id="PF00563">
    <property type="entry name" value="EAL"/>
    <property type="match status" value="1"/>
</dbReference>
<dbReference type="SMART" id="SM00052">
    <property type="entry name" value="EAL"/>
    <property type="match status" value="1"/>
</dbReference>
<dbReference type="PROSITE" id="PS50883">
    <property type="entry name" value="EAL"/>
    <property type="match status" value="1"/>
</dbReference>
<dbReference type="PANTHER" id="PTHR33121">
    <property type="entry name" value="CYCLIC DI-GMP PHOSPHODIESTERASE PDEF"/>
    <property type="match status" value="1"/>
</dbReference>
<dbReference type="GO" id="GO:0071111">
    <property type="term" value="F:cyclic-guanylate-specific phosphodiesterase activity"/>
    <property type="evidence" value="ECO:0007669"/>
    <property type="project" value="InterPro"/>
</dbReference>
<dbReference type="Proteomes" id="UP000323909">
    <property type="component" value="Unassembled WGS sequence"/>
</dbReference>
<gene>
    <name evidence="2" type="ORF">F3K53_11870</name>
</gene>
<protein>
    <submittedName>
        <fullName evidence="2">EAL domain-containing protein</fullName>
    </submittedName>
</protein>
<comment type="caution">
    <text evidence="2">The sequence shown here is derived from an EMBL/GenBank/DDBJ whole genome shotgun (WGS) entry which is preliminary data.</text>
</comment>
<dbReference type="CDD" id="cd01948">
    <property type="entry name" value="EAL"/>
    <property type="match status" value="1"/>
</dbReference>
<sequence length="113" mass="12341">DDFGTGYSSLSYLKRLPLDFLKIDQSFVRGLPDDPHDAAIVRAIIALGHSMQFTIIAEGVENSAQQAFLAAEGCEQMQGYIVSLPLPPELFAATFLRMSVEDFSDSTAEKPSL</sequence>
<evidence type="ECO:0000259" key="1">
    <source>
        <dbReference type="PROSITE" id="PS50883"/>
    </source>
</evidence>
<dbReference type="SUPFAM" id="SSF141868">
    <property type="entry name" value="EAL domain-like"/>
    <property type="match status" value="1"/>
</dbReference>
<evidence type="ECO:0000313" key="2">
    <source>
        <dbReference type="EMBL" id="KAA6180621.1"/>
    </source>
</evidence>
<dbReference type="EMBL" id="VWXT01000167">
    <property type="protein sequence ID" value="KAA6180621.1"/>
    <property type="molecule type" value="Genomic_DNA"/>
</dbReference>
<dbReference type="Gene3D" id="3.20.20.450">
    <property type="entry name" value="EAL domain"/>
    <property type="match status" value="1"/>
</dbReference>
<reference evidence="2 3" key="1">
    <citation type="submission" date="2019-09" db="EMBL/GenBank/DDBJ databases">
        <title>Genomic sequencing of 4 copper resistant soil isolates.</title>
        <authorList>
            <person name="Havryliuk O."/>
        </authorList>
    </citation>
    <scope>NUCLEOTIDE SEQUENCE [LARGE SCALE GENOMIC DNA]</scope>
    <source>
        <strain evidence="2 3">UKR4</strain>
    </source>
</reference>
<accession>A0A5M8FC78</accession>
<organism evidence="2 3">
    <name type="scientific">Pseudomonas veronii</name>
    <dbReference type="NCBI Taxonomy" id="76761"/>
    <lineage>
        <taxon>Bacteria</taxon>
        <taxon>Pseudomonadati</taxon>
        <taxon>Pseudomonadota</taxon>
        <taxon>Gammaproteobacteria</taxon>
        <taxon>Pseudomonadales</taxon>
        <taxon>Pseudomonadaceae</taxon>
        <taxon>Pseudomonas</taxon>
    </lineage>
</organism>
<feature type="domain" description="EAL" evidence="1">
    <location>
        <begin position="1"/>
        <end position="99"/>
    </location>
</feature>
<proteinExistence type="predicted"/>